<reference evidence="6 7" key="1">
    <citation type="submission" date="2015-06" db="EMBL/GenBank/DDBJ databases">
        <authorList>
            <person name="Ju K.-S."/>
            <person name="Doroghazi J.R."/>
            <person name="Metcalf W.W."/>
        </authorList>
    </citation>
    <scope>NUCLEOTIDE SEQUENCE [LARGE SCALE GENOMIC DNA]</scope>
    <source>
        <strain evidence="6 7">NRRL 3414</strain>
    </source>
</reference>
<gene>
    <name evidence="6" type="ORF">ACM01_45505</name>
</gene>
<dbReference type="RefSeq" id="WP_048587432.1">
    <property type="nucleotide sequence ID" value="NZ_LFNT01000146.1"/>
</dbReference>
<dbReference type="SMART" id="SM01294">
    <property type="entry name" value="PKS_PP_betabranch"/>
    <property type="match status" value="1"/>
</dbReference>
<dbReference type="Pfam" id="PF00550">
    <property type="entry name" value="PP-binding"/>
    <property type="match status" value="1"/>
</dbReference>
<organism evidence="6 7">
    <name type="scientific">Streptomyces viridochromogenes</name>
    <dbReference type="NCBI Taxonomy" id="1938"/>
    <lineage>
        <taxon>Bacteria</taxon>
        <taxon>Bacillati</taxon>
        <taxon>Actinomycetota</taxon>
        <taxon>Actinomycetes</taxon>
        <taxon>Kitasatosporales</taxon>
        <taxon>Streptomycetaceae</taxon>
        <taxon>Streptomyces</taxon>
    </lineage>
</organism>
<protein>
    <recommendedName>
        <fullName evidence="5">Carrier domain-containing protein</fullName>
    </recommendedName>
</protein>
<evidence type="ECO:0000259" key="5">
    <source>
        <dbReference type="PROSITE" id="PS50075"/>
    </source>
</evidence>
<dbReference type="GO" id="GO:0006633">
    <property type="term" value="P:fatty acid biosynthetic process"/>
    <property type="evidence" value="ECO:0007669"/>
    <property type="project" value="TreeGrafter"/>
</dbReference>
<dbReference type="InterPro" id="IPR036736">
    <property type="entry name" value="ACP-like_sf"/>
</dbReference>
<dbReference type="GO" id="GO:0031177">
    <property type="term" value="F:phosphopantetheine binding"/>
    <property type="evidence" value="ECO:0007669"/>
    <property type="project" value="InterPro"/>
</dbReference>
<evidence type="ECO:0000313" key="7">
    <source>
        <dbReference type="Proteomes" id="UP000037432"/>
    </source>
</evidence>
<dbReference type="InterPro" id="IPR050091">
    <property type="entry name" value="PKS_NRPS_Biosynth_Enz"/>
</dbReference>
<accession>A0A0J7YSL6</accession>
<dbReference type="AlphaFoldDB" id="A0A0J7YSL6"/>
<dbReference type="EMBL" id="LFNT01000146">
    <property type="protein sequence ID" value="KMS66671.1"/>
    <property type="molecule type" value="Genomic_DNA"/>
</dbReference>
<sequence>QQTAATTLGYTTTHQLDPDRALNDIGFDSLTAVQLRNRLATQTGLRLPATLIFDHPTPASLARYLHGELVPDVDAGAALLAELDSLEASFADLSPDGETHRQVLVRLQSLVDQWRGRSGAAEEQEELDLDSATDDEMFRLIDSEFGPA</sequence>
<dbReference type="SMART" id="SM00823">
    <property type="entry name" value="PKS_PP"/>
    <property type="match status" value="1"/>
</dbReference>
<evidence type="ECO:0000313" key="6">
    <source>
        <dbReference type="EMBL" id="KMS66671.1"/>
    </source>
</evidence>
<dbReference type="InterPro" id="IPR009081">
    <property type="entry name" value="PP-bd_ACP"/>
</dbReference>
<proteinExistence type="predicted"/>
<dbReference type="InterPro" id="IPR006162">
    <property type="entry name" value="Ppantetheine_attach_site"/>
</dbReference>
<evidence type="ECO:0000256" key="4">
    <source>
        <dbReference type="ARBA" id="ARBA00023268"/>
    </source>
</evidence>
<dbReference type="PROSITE" id="PS50075">
    <property type="entry name" value="CARRIER"/>
    <property type="match status" value="1"/>
</dbReference>
<dbReference type="PANTHER" id="PTHR43775">
    <property type="entry name" value="FATTY ACID SYNTHASE"/>
    <property type="match status" value="1"/>
</dbReference>
<dbReference type="PROSITE" id="PS00012">
    <property type="entry name" value="PHOSPHOPANTETHEINE"/>
    <property type="match status" value="1"/>
</dbReference>
<evidence type="ECO:0000256" key="1">
    <source>
        <dbReference type="ARBA" id="ARBA00022450"/>
    </source>
</evidence>
<keyword evidence="1" id="KW-0596">Phosphopantetheine</keyword>
<keyword evidence="3" id="KW-0808">Transferase</keyword>
<feature type="domain" description="Carrier" evidence="5">
    <location>
        <begin position="1"/>
        <end position="69"/>
    </location>
</feature>
<dbReference type="PANTHER" id="PTHR43775:SF51">
    <property type="entry name" value="INACTIVE PHENOLPHTHIOCEROL SYNTHESIS POLYKETIDE SYNTHASE TYPE I PKS1-RELATED"/>
    <property type="match status" value="1"/>
</dbReference>
<feature type="non-terminal residue" evidence="6">
    <location>
        <position position="1"/>
    </location>
</feature>
<dbReference type="PATRIC" id="fig|1938.3.peg.2329"/>
<evidence type="ECO:0000256" key="2">
    <source>
        <dbReference type="ARBA" id="ARBA00022553"/>
    </source>
</evidence>
<name>A0A0J7YSL6_STRVR</name>
<dbReference type="GO" id="GO:0017000">
    <property type="term" value="P:antibiotic biosynthetic process"/>
    <property type="evidence" value="ECO:0007669"/>
    <property type="project" value="UniProtKB-ARBA"/>
</dbReference>
<evidence type="ECO:0000256" key="3">
    <source>
        <dbReference type="ARBA" id="ARBA00022679"/>
    </source>
</evidence>
<dbReference type="Proteomes" id="UP000037432">
    <property type="component" value="Unassembled WGS sequence"/>
</dbReference>
<dbReference type="SUPFAM" id="SSF47336">
    <property type="entry name" value="ACP-like"/>
    <property type="match status" value="1"/>
</dbReference>
<dbReference type="InterPro" id="IPR020806">
    <property type="entry name" value="PKS_PP-bd"/>
</dbReference>
<keyword evidence="2" id="KW-0597">Phosphoprotein</keyword>
<keyword evidence="4" id="KW-0511">Multifunctional enzyme</keyword>
<comment type="caution">
    <text evidence="6">The sequence shown here is derived from an EMBL/GenBank/DDBJ whole genome shotgun (WGS) entry which is preliminary data.</text>
</comment>
<dbReference type="GO" id="GO:0004312">
    <property type="term" value="F:fatty acid synthase activity"/>
    <property type="evidence" value="ECO:0007669"/>
    <property type="project" value="TreeGrafter"/>
</dbReference>
<dbReference type="Gene3D" id="1.10.1200.10">
    <property type="entry name" value="ACP-like"/>
    <property type="match status" value="1"/>
</dbReference>